<dbReference type="SUPFAM" id="SSF89562">
    <property type="entry name" value="RraA-like"/>
    <property type="match status" value="1"/>
</dbReference>
<comment type="caution">
    <text evidence="2">The sequence shown here is derived from an EMBL/GenBank/DDBJ whole genome shotgun (WGS) entry which is preliminary data.</text>
</comment>
<proteinExistence type="predicted"/>
<protein>
    <submittedName>
        <fullName evidence="2">4-hydroxy-4-methyl-2-oxoglutarate aldolase</fullName>
    </submittedName>
</protein>
<gene>
    <name evidence="2" type="ORF">F3Y22_tig00112470pilonHSYRG00065</name>
</gene>
<dbReference type="InterPro" id="IPR036704">
    <property type="entry name" value="RraA/RraA-like_sf"/>
</dbReference>
<reference evidence="2" key="1">
    <citation type="submission" date="2019-09" db="EMBL/GenBank/DDBJ databases">
        <title>Draft genome information of white flower Hibiscus syriacus.</title>
        <authorList>
            <person name="Kim Y.-M."/>
        </authorList>
    </citation>
    <scope>NUCLEOTIDE SEQUENCE [LARGE SCALE GENOMIC DNA]</scope>
    <source>
        <strain evidence="2">YM2019G1</strain>
    </source>
</reference>
<evidence type="ECO:0000313" key="2">
    <source>
        <dbReference type="EMBL" id="KAE8667053.1"/>
    </source>
</evidence>
<accession>A0A6A2WYC4</accession>
<name>A0A6A2WYC4_HIBSY</name>
<evidence type="ECO:0000256" key="1">
    <source>
        <dbReference type="PIRSR" id="PIRSR605493-1"/>
    </source>
</evidence>
<feature type="binding site" evidence="1">
    <location>
        <begin position="81"/>
        <end position="84"/>
    </location>
    <ligand>
        <name>substrate</name>
    </ligand>
</feature>
<keyword evidence="3" id="KW-1185">Reference proteome</keyword>
<evidence type="ECO:0000313" key="3">
    <source>
        <dbReference type="Proteomes" id="UP000436088"/>
    </source>
</evidence>
<sequence length="108" mass="11788">MATFATAEACDSNTALLVSGELRALEPIFKIYGQRHAFSGPIVTLKVFEDNVLVRQLLETRGEARVLVIDGGGSTRCALVGGKLGTVSSKHGVVWYRSEWVHSRRGRD</sequence>
<dbReference type="Gene3D" id="3.50.30.40">
    <property type="entry name" value="Ribonuclease E inhibitor RraA/RraA-like"/>
    <property type="match status" value="1"/>
</dbReference>
<organism evidence="2 3">
    <name type="scientific">Hibiscus syriacus</name>
    <name type="common">Rose of Sharon</name>
    <dbReference type="NCBI Taxonomy" id="106335"/>
    <lineage>
        <taxon>Eukaryota</taxon>
        <taxon>Viridiplantae</taxon>
        <taxon>Streptophyta</taxon>
        <taxon>Embryophyta</taxon>
        <taxon>Tracheophyta</taxon>
        <taxon>Spermatophyta</taxon>
        <taxon>Magnoliopsida</taxon>
        <taxon>eudicotyledons</taxon>
        <taxon>Gunneridae</taxon>
        <taxon>Pentapetalae</taxon>
        <taxon>rosids</taxon>
        <taxon>malvids</taxon>
        <taxon>Malvales</taxon>
        <taxon>Malvaceae</taxon>
        <taxon>Malvoideae</taxon>
        <taxon>Hibiscus</taxon>
    </lineage>
</organism>
<dbReference type="Proteomes" id="UP000436088">
    <property type="component" value="Unassembled WGS sequence"/>
</dbReference>
<dbReference type="PANTHER" id="PTHR33254">
    <property type="entry name" value="4-HYDROXY-4-METHYL-2-OXOGLUTARATE ALDOLASE 3-RELATED"/>
    <property type="match status" value="1"/>
</dbReference>
<dbReference type="AlphaFoldDB" id="A0A6A2WYC4"/>
<dbReference type="Pfam" id="PF03737">
    <property type="entry name" value="RraA-like"/>
    <property type="match status" value="1"/>
</dbReference>
<dbReference type="PANTHER" id="PTHR33254:SF4">
    <property type="entry name" value="4-HYDROXY-4-METHYL-2-OXOGLUTARATE ALDOLASE 3-RELATED"/>
    <property type="match status" value="1"/>
</dbReference>
<dbReference type="InterPro" id="IPR005493">
    <property type="entry name" value="RraA/RraA-like"/>
</dbReference>
<dbReference type="EMBL" id="VEPZ02001588">
    <property type="protein sequence ID" value="KAE8667053.1"/>
    <property type="molecule type" value="Genomic_DNA"/>
</dbReference>